<feature type="compositionally biased region" description="Polar residues" evidence="1">
    <location>
        <begin position="1"/>
        <end position="11"/>
    </location>
</feature>
<evidence type="ECO:0000313" key="2">
    <source>
        <dbReference type="EMBL" id="ODV77888.1"/>
    </source>
</evidence>
<dbReference type="Proteomes" id="UP000094285">
    <property type="component" value="Unassembled WGS sequence"/>
</dbReference>
<keyword evidence="3" id="KW-1185">Reference proteome</keyword>
<organism evidence="2 3">
    <name type="scientific">Suhomyces tanzawaensis NRRL Y-17324</name>
    <dbReference type="NCBI Taxonomy" id="984487"/>
    <lineage>
        <taxon>Eukaryota</taxon>
        <taxon>Fungi</taxon>
        <taxon>Dikarya</taxon>
        <taxon>Ascomycota</taxon>
        <taxon>Saccharomycotina</taxon>
        <taxon>Pichiomycetes</taxon>
        <taxon>Debaryomycetaceae</taxon>
        <taxon>Suhomyces</taxon>
    </lineage>
</organism>
<accession>A0A1E4SEH2</accession>
<evidence type="ECO:0000256" key="1">
    <source>
        <dbReference type="SAM" id="MobiDB-lite"/>
    </source>
</evidence>
<feature type="region of interest" description="Disordered" evidence="1">
    <location>
        <begin position="1"/>
        <end position="34"/>
    </location>
</feature>
<feature type="compositionally biased region" description="Polar residues" evidence="1">
    <location>
        <begin position="21"/>
        <end position="31"/>
    </location>
</feature>
<gene>
    <name evidence="2" type="ORF">CANTADRAFT_7369</name>
</gene>
<dbReference type="GeneID" id="30985241"/>
<reference evidence="3" key="1">
    <citation type="submission" date="2016-05" db="EMBL/GenBank/DDBJ databases">
        <title>Comparative genomics of biotechnologically important yeasts.</title>
        <authorList>
            <consortium name="DOE Joint Genome Institute"/>
            <person name="Riley R."/>
            <person name="Haridas S."/>
            <person name="Wolfe K.H."/>
            <person name="Lopes M.R."/>
            <person name="Hittinger C.T."/>
            <person name="Goker M."/>
            <person name="Salamov A."/>
            <person name="Wisecaver J."/>
            <person name="Long T.M."/>
            <person name="Aerts A.L."/>
            <person name="Barry K."/>
            <person name="Choi C."/>
            <person name="Clum A."/>
            <person name="Coughlan A.Y."/>
            <person name="Deshpande S."/>
            <person name="Douglass A.P."/>
            <person name="Hanson S.J."/>
            <person name="Klenk H.-P."/>
            <person name="Labutti K."/>
            <person name="Lapidus A."/>
            <person name="Lindquist E."/>
            <person name="Lipzen A."/>
            <person name="Meier-Kolthoff J.P."/>
            <person name="Ohm R.A."/>
            <person name="Otillar R.P."/>
            <person name="Pangilinan J."/>
            <person name="Peng Y."/>
            <person name="Rokas A."/>
            <person name="Rosa C.A."/>
            <person name="Scheuner C."/>
            <person name="Sibirny A.A."/>
            <person name="Slot J.C."/>
            <person name="Stielow J.B."/>
            <person name="Sun H."/>
            <person name="Kurtzman C.P."/>
            <person name="Blackwell M."/>
            <person name="Grigoriev I.V."/>
            <person name="Jeffries T.W."/>
        </authorList>
    </citation>
    <scope>NUCLEOTIDE SEQUENCE [LARGE SCALE GENOMIC DNA]</scope>
    <source>
        <strain evidence="3">NRRL Y-17324</strain>
    </source>
</reference>
<dbReference type="RefSeq" id="XP_020063010.1">
    <property type="nucleotide sequence ID" value="XM_020211105.1"/>
</dbReference>
<dbReference type="OrthoDB" id="10669158at2759"/>
<sequence length="229" mass="25443">MGGVSLYQTSFKIDKKRRPSPASSRLGNQKGIQAEKTSKVGIHKWATEPHKSLVFSLGKDNDLMAKRTNVPGTSIIKIDHKRVNYVNPKTESIKYPEMSGIRLFEGPNSIPVALAPSYLQHKPTNEQVLELEAAKPAPMFKSHVLNKKDGAQPQLMNVRPYTNLEPGTSSKFSLQKHLEGEAPLPGTSIIFPNEYIPLEQASYAATESNTVRLNNQSSKDWQVFTMDPS</sequence>
<protein>
    <submittedName>
        <fullName evidence="2">Uncharacterized protein</fullName>
    </submittedName>
</protein>
<evidence type="ECO:0000313" key="3">
    <source>
        <dbReference type="Proteomes" id="UP000094285"/>
    </source>
</evidence>
<dbReference type="EMBL" id="KV453914">
    <property type="protein sequence ID" value="ODV77888.1"/>
    <property type="molecule type" value="Genomic_DNA"/>
</dbReference>
<dbReference type="AlphaFoldDB" id="A0A1E4SEH2"/>
<proteinExistence type="predicted"/>
<name>A0A1E4SEH2_9ASCO</name>